<evidence type="ECO:0000313" key="2">
    <source>
        <dbReference type="Proteomes" id="UP000194933"/>
    </source>
</evidence>
<comment type="caution">
    <text evidence="1">The sequence shown here is derived from an EMBL/GenBank/DDBJ whole genome shotgun (WGS) entry which is preliminary data.</text>
</comment>
<evidence type="ECO:0000313" key="1">
    <source>
        <dbReference type="EMBL" id="OTP06925.1"/>
    </source>
</evidence>
<sequence length="100" mass="11743">MIEDNFREIGLTVVELPVEWEKEQPIYRGLIKELPIINAEASSKSRMLQKLVASYQAYREQLMMEVEEEKETTLNLSTQELLRYYDGETFDGFSLFDNLS</sequence>
<reference evidence="1 2" key="1">
    <citation type="submission" date="2017-05" db="EMBL/GenBank/DDBJ databases">
        <title>The Genome Sequence of Enterococcus sp. 10A9_DIV0425.</title>
        <authorList>
            <consortium name="The Broad Institute Genomics Platform"/>
            <consortium name="The Broad Institute Genomic Center for Infectious Diseases"/>
            <person name="Earl A."/>
            <person name="Manson A."/>
            <person name="Schwartman J."/>
            <person name="Gilmore M."/>
            <person name="Abouelleil A."/>
            <person name="Cao P."/>
            <person name="Chapman S."/>
            <person name="Cusick C."/>
            <person name="Shea T."/>
            <person name="Young S."/>
            <person name="Neafsey D."/>
            <person name="Nusbaum C."/>
            <person name="Birren B."/>
        </authorList>
    </citation>
    <scope>NUCLEOTIDE SEQUENCE [LARGE SCALE GENOMIC DNA]</scope>
    <source>
        <strain evidence="1 2">10A9_DIV0425</strain>
    </source>
</reference>
<dbReference type="AlphaFoldDB" id="A0A242JVJ7"/>
<proteinExistence type="predicted"/>
<organism evidence="1 2">
    <name type="scientific">Candidatus Enterococcus wittei</name>
    <dbReference type="NCBI Taxonomy" id="1987383"/>
    <lineage>
        <taxon>Bacteria</taxon>
        <taxon>Bacillati</taxon>
        <taxon>Bacillota</taxon>
        <taxon>Bacilli</taxon>
        <taxon>Lactobacillales</taxon>
        <taxon>Enterococcaceae</taxon>
        <taxon>Enterococcus</taxon>
    </lineage>
</organism>
<dbReference type="Proteomes" id="UP000194933">
    <property type="component" value="Unassembled WGS sequence"/>
</dbReference>
<name>A0A242JVJ7_9ENTE</name>
<gene>
    <name evidence="1" type="ORF">A5844_002631</name>
</gene>
<dbReference type="EMBL" id="NGMO01000005">
    <property type="protein sequence ID" value="OTP06925.1"/>
    <property type="molecule type" value="Genomic_DNA"/>
</dbReference>
<keyword evidence="2" id="KW-1185">Reference proteome</keyword>
<protein>
    <submittedName>
        <fullName evidence="1">Uncharacterized protein</fullName>
    </submittedName>
</protein>
<dbReference type="RefSeq" id="WP_086285646.1">
    <property type="nucleotide sequence ID" value="NZ_NGMO01000005.1"/>
</dbReference>
<accession>A0A242JVJ7</accession>